<sequence>MVKDRIYATINVLGLTIGLCACMLVGTVVLDDLSYDKFWTNKNELYRIITVDTASGMEGRNASAYANLGNELKNNFPEVVGAASVSPSGTLLLRKDKAGDETFSIDVIRADTNVWNMLDFQVLAGNPQQYVAGVGNLVISEHFRDSYFPDEDPVGKTIYSLSTYSDEATPYLITGVIANLPNNSYLRADGLRITKPTSHELSREGWGFYDEQILLMKPHTDMAAFAEKANRWYRDFLTDASASTRKRIPVYEFQSIKDSYLHSDFAFQRVKGSFSNIYIFSIVAALLLAIACINFVNLSTARAIRRLRETGVRKVLGAARRQLVAQFLVESLLFFSLSTLLACGLYALSYPLLERFIGHELTVGFLRNVTLLLLLVAAILIVTVITGSYPAWVMSGSKVSNALRSKLGNKSITNTSGVRKTLVVVQFSIALLVLVGMVTVWKQVRYMEQKDLGYSPANTVATQWFSTDGKGGALKQALAQVPGVEQVALVGWIPTQGSGNMKKRLAHPERPDERVEVSFITGDADLPRVLEFQLKNGRLFDHREEGSGFTLDMLSEGESEAERQQYALMAKSLITASTAKLFGITEADMGRPNTTLGITPVGIIADFHSISLHEPITPTVIVAEDNLRQAALLINVQQGRERDAMQSISKVWKAIYPNRPPLQPDWLDDLVAKQYEKEAKQGQLFTFFSALTLFLATLGVFGLVVHATEQRVKEIGVRKVLGASVMSIVRLFSIDYVKLVGVALLVASPIAWWAMNTWLEDFAYRIEMEWWMFAAAGLAAVVIALLTVSGQAIRAALANPVDSLRDE</sequence>
<dbReference type="PANTHER" id="PTHR30572:SF18">
    <property type="entry name" value="ABC-TYPE MACROLIDE FAMILY EXPORT SYSTEM PERMEASE COMPONENT 2"/>
    <property type="match status" value="1"/>
</dbReference>
<feature type="transmembrane region" description="Helical" evidence="6">
    <location>
        <begin position="421"/>
        <end position="441"/>
    </location>
</feature>
<dbReference type="EMBL" id="FUYS01000009">
    <property type="protein sequence ID" value="SKB81146.1"/>
    <property type="molecule type" value="Genomic_DNA"/>
</dbReference>
<organism evidence="9 10">
    <name type="scientific">Parapedobacter luteus</name>
    <dbReference type="NCBI Taxonomy" id="623280"/>
    <lineage>
        <taxon>Bacteria</taxon>
        <taxon>Pseudomonadati</taxon>
        <taxon>Bacteroidota</taxon>
        <taxon>Sphingobacteriia</taxon>
        <taxon>Sphingobacteriales</taxon>
        <taxon>Sphingobacteriaceae</taxon>
        <taxon>Parapedobacter</taxon>
    </lineage>
</organism>
<gene>
    <name evidence="9" type="ORF">SAMN05660226_03221</name>
</gene>
<name>A0A1T5EB82_9SPHI</name>
<keyword evidence="3 6" id="KW-0812">Transmembrane</keyword>
<feature type="transmembrane region" description="Helical" evidence="6">
    <location>
        <begin position="323"/>
        <end position="349"/>
    </location>
</feature>
<evidence type="ECO:0000259" key="7">
    <source>
        <dbReference type="Pfam" id="PF02687"/>
    </source>
</evidence>
<dbReference type="InterPro" id="IPR003838">
    <property type="entry name" value="ABC3_permease_C"/>
</dbReference>
<dbReference type="PROSITE" id="PS51257">
    <property type="entry name" value="PROKAR_LIPOPROTEIN"/>
    <property type="match status" value="1"/>
</dbReference>
<feature type="domain" description="ABC3 transporter permease C-terminal" evidence="7">
    <location>
        <begin position="687"/>
        <end position="796"/>
    </location>
</feature>
<dbReference type="InterPro" id="IPR025857">
    <property type="entry name" value="MacB_PCD"/>
</dbReference>
<keyword evidence="2" id="KW-1003">Cell membrane</keyword>
<evidence type="ECO:0000256" key="4">
    <source>
        <dbReference type="ARBA" id="ARBA00022989"/>
    </source>
</evidence>
<dbReference type="GO" id="GO:0005886">
    <property type="term" value="C:plasma membrane"/>
    <property type="evidence" value="ECO:0007669"/>
    <property type="project" value="UniProtKB-SubCell"/>
</dbReference>
<feature type="transmembrane region" description="Helical" evidence="6">
    <location>
        <begin position="369"/>
        <end position="392"/>
    </location>
</feature>
<evidence type="ECO:0000256" key="5">
    <source>
        <dbReference type="ARBA" id="ARBA00023136"/>
    </source>
</evidence>
<feature type="transmembrane region" description="Helical" evidence="6">
    <location>
        <begin position="770"/>
        <end position="788"/>
    </location>
</feature>
<proteinExistence type="predicted"/>
<keyword evidence="5 6" id="KW-0472">Membrane</keyword>
<dbReference type="AlphaFoldDB" id="A0A1T5EB82"/>
<evidence type="ECO:0000313" key="9">
    <source>
        <dbReference type="EMBL" id="SKB81146.1"/>
    </source>
</evidence>
<evidence type="ECO:0000256" key="1">
    <source>
        <dbReference type="ARBA" id="ARBA00004651"/>
    </source>
</evidence>
<dbReference type="InterPro" id="IPR050250">
    <property type="entry name" value="Macrolide_Exporter_MacB"/>
</dbReference>
<feature type="transmembrane region" description="Helical" evidence="6">
    <location>
        <begin position="12"/>
        <end position="30"/>
    </location>
</feature>
<evidence type="ECO:0000256" key="6">
    <source>
        <dbReference type="SAM" id="Phobius"/>
    </source>
</evidence>
<evidence type="ECO:0000256" key="3">
    <source>
        <dbReference type="ARBA" id="ARBA00022692"/>
    </source>
</evidence>
<evidence type="ECO:0000313" key="10">
    <source>
        <dbReference type="Proteomes" id="UP000190541"/>
    </source>
</evidence>
<dbReference type="PANTHER" id="PTHR30572">
    <property type="entry name" value="MEMBRANE COMPONENT OF TRANSPORTER-RELATED"/>
    <property type="match status" value="1"/>
</dbReference>
<evidence type="ECO:0000259" key="8">
    <source>
        <dbReference type="Pfam" id="PF12704"/>
    </source>
</evidence>
<dbReference type="GO" id="GO:0022857">
    <property type="term" value="F:transmembrane transporter activity"/>
    <property type="evidence" value="ECO:0007669"/>
    <property type="project" value="TreeGrafter"/>
</dbReference>
<feature type="transmembrane region" description="Helical" evidence="6">
    <location>
        <begin position="277"/>
        <end position="298"/>
    </location>
</feature>
<dbReference type="Pfam" id="PF12704">
    <property type="entry name" value="MacB_PCD"/>
    <property type="match status" value="1"/>
</dbReference>
<keyword evidence="10" id="KW-1185">Reference proteome</keyword>
<feature type="domain" description="ABC3 transporter permease C-terminal" evidence="7">
    <location>
        <begin position="282"/>
        <end position="395"/>
    </location>
</feature>
<comment type="subcellular location">
    <subcellularLocation>
        <location evidence="1">Cell membrane</location>
        <topology evidence="1">Multi-pass membrane protein</topology>
    </subcellularLocation>
</comment>
<keyword evidence="4 6" id="KW-1133">Transmembrane helix</keyword>
<dbReference type="STRING" id="623280.SAMN05660226_03221"/>
<accession>A0A1T5EB82</accession>
<dbReference type="Proteomes" id="UP000190541">
    <property type="component" value="Unassembled WGS sequence"/>
</dbReference>
<evidence type="ECO:0000256" key="2">
    <source>
        <dbReference type="ARBA" id="ARBA00022475"/>
    </source>
</evidence>
<feature type="transmembrane region" description="Helical" evidence="6">
    <location>
        <begin position="684"/>
        <end position="705"/>
    </location>
</feature>
<feature type="transmembrane region" description="Helical" evidence="6">
    <location>
        <begin position="736"/>
        <end position="755"/>
    </location>
</feature>
<protein>
    <submittedName>
        <fullName evidence="9">Putative ABC transport system permease protein</fullName>
    </submittedName>
</protein>
<reference evidence="9 10" key="1">
    <citation type="submission" date="2017-02" db="EMBL/GenBank/DDBJ databases">
        <authorList>
            <person name="Peterson S.W."/>
        </authorList>
    </citation>
    <scope>NUCLEOTIDE SEQUENCE [LARGE SCALE GENOMIC DNA]</scope>
    <source>
        <strain evidence="9 10">DSM 22899</strain>
    </source>
</reference>
<dbReference type="Pfam" id="PF02687">
    <property type="entry name" value="FtsX"/>
    <property type="match status" value="2"/>
</dbReference>
<feature type="domain" description="MacB-like periplasmic core" evidence="8">
    <location>
        <begin position="10"/>
        <end position="229"/>
    </location>
</feature>